<feature type="transmembrane region" description="Helical" evidence="1">
    <location>
        <begin position="30"/>
        <end position="46"/>
    </location>
</feature>
<keyword evidence="1" id="KW-0472">Membrane</keyword>
<evidence type="ECO:0000313" key="2">
    <source>
        <dbReference type="EMBL" id="MFC3712610.1"/>
    </source>
</evidence>
<keyword evidence="1" id="KW-1133">Transmembrane helix</keyword>
<sequence length="123" mass="13757">MAAVAVLIALVAYGKDLFVPAFDAKLPLTLALWVFLAIGFDWAFLSKFKEVMTAYSEEEPRYLDYKARLWVTVLGVLVIMAGEIVEPRNVPLVMLGGTLCFATMLYGAVQIFRDLKNPPDRKL</sequence>
<comment type="caution">
    <text evidence="2">The sequence shown here is derived from an EMBL/GenBank/DDBJ whole genome shotgun (WGS) entry which is preliminary data.</text>
</comment>
<feature type="transmembrane region" description="Helical" evidence="1">
    <location>
        <begin position="91"/>
        <end position="112"/>
    </location>
</feature>
<proteinExistence type="predicted"/>
<organism evidence="2 3">
    <name type="scientific">Sphingoaurantiacus capsulatus</name>
    <dbReference type="NCBI Taxonomy" id="1771310"/>
    <lineage>
        <taxon>Bacteria</taxon>
        <taxon>Pseudomonadati</taxon>
        <taxon>Pseudomonadota</taxon>
        <taxon>Alphaproteobacteria</taxon>
        <taxon>Sphingomonadales</taxon>
        <taxon>Sphingosinicellaceae</taxon>
        <taxon>Sphingoaurantiacus</taxon>
    </lineage>
</organism>
<dbReference type="Proteomes" id="UP001595615">
    <property type="component" value="Unassembled WGS sequence"/>
</dbReference>
<name>A0ABV7XAY9_9SPHN</name>
<accession>A0ABV7XAY9</accession>
<feature type="transmembrane region" description="Helical" evidence="1">
    <location>
        <begin position="67"/>
        <end position="85"/>
    </location>
</feature>
<evidence type="ECO:0000313" key="3">
    <source>
        <dbReference type="Proteomes" id="UP001595615"/>
    </source>
</evidence>
<gene>
    <name evidence="2" type="ORF">ACFOMD_08515</name>
</gene>
<keyword evidence="3" id="KW-1185">Reference proteome</keyword>
<dbReference type="RefSeq" id="WP_380859835.1">
    <property type="nucleotide sequence ID" value="NZ_JBHRXV010000006.1"/>
</dbReference>
<protein>
    <submittedName>
        <fullName evidence="2">Uncharacterized protein</fullName>
    </submittedName>
</protein>
<dbReference type="EMBL" id="JBHRXV010000006">
    <property type="protein sequence ID" value="MFC3712610.1"/>
    <property type="molecule type" value="Genomic_DNA"/>
</dbReference>
<evidence type="ECO:0000256" key="1">
    <source>
        <dbReference type="SAM" id="Phobius"/>
    </source>
</evidence>
<keyword evidence="1" id="KW-0812">Transmembrane</keyword>
<reference evidence="3" key="1">
    <citation type="journal article" date="2019" name="Int. J. Syst. Evol. Microbiol.">
        <title>The Global Catalogue of Microorganisms (GCM) 10K type strain sequencing project: providing services to taxonomists for standard genome sequencing and annotation.</title>
        <authorList>
            <consortium name="The Broad Institute Genomics Platform"/>
            <consortium name="The Broad Institute Genome Sequencing Center for Infectious Disease"/>
            <person name="Wu L."/>
            <person name="Ma J."/>
        </authorList>
    </citation>
    <scope>NUCLEOTIDE SEQUENCE [LARGE SCALE GENOMIC DNA]</scope>
    <source>
        <strain evidence="3">KCTC 42644</strain>
    </source>
</reference>